<evidence type="ECO:0000313" key="5">
    <source>
        <dbReference type="EMBL" id="OAY72290.1"/>
    </source>
</evidence>
<dbReference type="PANTHER" id="PTHR10980:SF61">
    <property type="entry name" value="OS01G0913600 PROTEIN"/>
    <property type="match status" value="1"/>
</dbReference>
<dbReference type="STRING" id="4615.A0A199V614"/>
<dbReference type="Gene3D" id="2.70.50.30">
    <property type="entry name" value="Coagulation Factor XIII, subunit A, domain 1"/>
    <property type="match status" value="1"/>
</dbReference>
<gene>
    <name evidence="5" type="ORF">ACMD2_14463</name>
</gene>
<evidence type="ECO:0000256" key="1">
    <source>
        <dbReference type="ARBA" id="ARBA00004496"/>
    </source>
</evidence>
<evidence type="ECO:0000313" key="6">
    <source>
        <dbReference type="Proteomes" id="UP000092600"/>
    </source>
</evidence>
<protein>
    <submittedName>
        <fullName evidence="5">Rho GDP-dissociation inhibitor 1</fullName>
    </submittedName>
</protein>
<dbReference type="PANTHER" id="PTHR10980">
    <property type="entry name" value="RHO GDP-DISSOCIATION INHIBITOR"/>
    <property type="match status" value="1"/>
</dbReference>
<dbReference type="GO" id="GO:0005829">
    <property type="term" value="C:cytosol"/>
    <property type="evidence" value="ECO:0007669"/>
    <property type="project" value="TreeGrafter"/>
</dbReference>
<dbReference type="GO" id="GO:0016020">
    <property type="term" value="C:membrane"/>
    <property type="evidence" value="ECO:0007669"/>
    <property type="project" value="TreeGrafter"/>
</dbReference>
<dbReference type="InterPro" id="IPR000406">
    <property type="entry name" value="Rho_GDI"/>
</dbReference>
<dbReference type="EMBL" id="LSRQ01003165">
    <property type="protein sequence ID" value="OAY72290.1"/>
    <property type="molecule type" value="Genomic_DNA"/>
</dbReference>
<dbReference type="GO" id="GO:0005094">
    <property type="term" value="F:Rho GDP-dissociation inhibitor activity"/>
    <property type="evidence" value="ECO:0007669"/>
    <property type="project" value="InterPro"/>
</dbReference>
<keyword evidence="3" id="KW-0963">Cytoplasm</keyword>
<comment type="subcellular location">
    <subcellularLocation>
        <location evidence="1">Cytoplasm</location>
    </subcellularLocation>
</comment>
<dbReference type="AlphaFoldDB" id="A0A199V614"/>
<feature type="compositionally biased region" description="Basic and acidic residues" evidence="4">
    <location>
        <begin position="10"/>
        <end position="24"/>
    </location>
</feature>
<feature type="non-terminal residue" evidence="5">
    <location>
        <position position="182"/>
    </location>
</feature>
<reference evidence="5 6" key="1">
    <citation type="journal article" date="2016" name="DNA Res.">
        <title>The draft genome of MD-2 pineapple using hybrid error correction of long reads.</title>
        <authorList>
            <person name="Redwan R.M."/>
            <person name="Saidin A."/>
            <person name="Kumar S.V."/>
        </authorList>
    </citation>
    <scope>NUCLEOTIDE SEQUENCE [LARGE SCALE GENOMIC DNA]</scope>
    <source>
        <strain evidence="6">cv. MD2</strain>
        <tissue evidence="5">Leaf</tissue>
    </source>
</reference>
<comment type="similarity">
    <text evidence="2">Belongs to the Rho GDI family.</text>
</comment>
<evidence type="ECO:0000256" key="4">
    <source>
        <dbReference type="SAM" id="MobiDB-lite"/>
    </source>
</evidence>
<feature type="region of interest" description="Disordered" evidence="4">
    <location>
        <begin position="1"/>
        <end position="26"/>
    </location>
</feature>
<evidence type="ECO:0000256" key="3">
    <source>
        <dbReference type="ARBA" id="ARBA00022490"/>
    </source>
</evidence>
<comment type="caution">
    <text evidence="5">The sequence shown here is derived from an EMBL/GenBank/DDBJ whole genome shotgun (WGS) entry which is preliminary data.</text>
</comment>
<organism evidence="5 6">
    <name type="scientific">Ananas comosus</name>
    <name type="common">Pineapple</name>
    <name type="synonym">Ananas ananas</name>
    <dbReference type="NCBI Taxonomy" id="4615"/>
    <lineage>
        <taxon>Eukaryota</taxon>
        <taxon>Viridiplantae</taxon>
        <taxon>Streptophyta</taxon>
        <taxon>Embryophyta</taxon>
        <taxon>Tracheophyta</taxon>
        <taxon>Spermatophyta</taxon>
        <taxon>Magnoliopsida</taxon>
        <taxon>Liliopsida</taxon>
        <taxon>Poales</taxon>
        <taxon>Bromeliaceae</taxon>
        <taxon>Bromelioideae</taxon>
        <taxon>Ananas</taxon>
    </lineage>
</organism>
<evidence type="ECO:0000256" key="2">
    <source>
        <dbReference type="ARBA" id="ARBA00009758"/>
    </source>
</evidence>
<dbReference type="InterPro" id="IPR024792">
    <property type="entry name" value="RhoGDI_dom_sf"/>
</dbReference>
<sequence>MRQQAALGVVDRRRGSGGGRRDGRGLGQRQRWAMTGLVDVAADAVDAAISKLWIVCDMEDLPSCSIVRRFSVRSSLAIWKTSPPAALFKCKKGGSGIEPCPDSRPESMTESLNPDVHILDLTIVTPDRPNLILPIPFVPDAKGYAFALKDGSRYRLKFSFVVSSNIVSGLRYTNTVWKTGVR</sequence>
<proteinExistence type="inferred from homology"/>
<dbReference type="SUPFAM" id="SSF81296">
    <property type="entry name" value="E set domains"/>
    <property type="match status" value="1"/>
</dbReference>
<dbReference type="Pfam" id="PF02115">
    <property type="entry name" value="Rho_GDI"/>
    <property type="match status" value="1"/>
</dbReference>
<dbReference type="GO" id="GO:0007266">
    <property type="term" value="P:Rho protein signal transduction"/>
    <property type="evidence" value="ECO:0007669"/>
    <property type="project" value="InterPro"/>
</dbReference>
<dbReference type="InterPro" id="IPR014756">
    <property type="entry name" value="Ig_E-set"/>
</dbReference>
<accession>A0A199V614</accession>
<name>A0A199V614_ANACO</name>
<dbReference type="Proteomes" id="UP000092600">
    <property type="component" value="Unassembled WGS sequence"/>
</dbReference>